<protein>
    <submittedName>
        <fullName evidence="1">Uncharacterized protein</fullName>
    </submittedName>
</protein>
<accession>A0ABY7DG85</accession>
<gene>
    <name evidence="1" type="ORF">MAR_028139</name>
</gene>
<proteinExistence type="predicted"/>
<keyword evidence="2" id="KW-1185">Reference proteome</keyword>
<sequence length="121" mass="14229">MVRESFKKVREKEKGYQEMYDRAQKESTVFARQQRAMMKDHMRRTTALLAQPNEVKRLSDLLMLEFKGSKKLDKEQGGKKLRDPDSLSAGADVAVQQALLAQHFFFCYYSNFFFFLSFILI</sequence>
<name>A0ABY7DG85_MYAAR</name>
<evidence type="ECO:0000313" key="1">
    <source>
        <dbReference type="EMBL" id="WAQ95449.1"/>
    </source>
</evidence>
<reference evidence="1" key="1">
    <citation type="submission" date="2022-11" db="EMBL/GenBank/DDBJ databases">
        <title>Centuries of genome instability and evolution in soft-shell clam transmissible cancer (bioRxiv).</title>
        <authorList>
            <person name="Hart S.F.M."/>
            <person name="Yonemitsu M.A."/>
            <person name="Giersch R.M."/>
            <person name="Beal B.F."/>
            <person name="Arriagada G."/>
            <person name="Davis B.W."/>
            <person name="Ostrander E.A."/>
            <person name="Goff S.P."/>
            <person name="Metzger M.J."/>
        </authorList>
    </citation>
    <scope>NUCLEOTIDE SEQUENCE</scope>
    <source>
        <strain evidence="1">MELC-2E11</strain>
        <tissue evidence="1">Siphon/mantle</tissue>
    </source>
</reference>
<evidence type="ECO:0000313" key="2">
    <source>
        <dbReference type="Proteomes" id="UP001164746"/>
    </source>
</evidence>
<organism evidence="1 2">
    <name type="scientific">Mya arenaria</name>
    <name type="common">Soft-shell clam</name>
    <dbReference type="NCBI Taxonomy" id="6604"/>
    <lineage>
        <taxon>Eukaryota</taxon>
        <taxon>Metazoa</taxon>
        <taxon>Spiralia</taxon>
        <taxon>Lophotrochozoa</taxon>
        <taxon>Mollusca</taxon>
        <taxon>Bivalvia</taxon>
        <taxon>Autobranchia</taxon>
        <taxon>Heteroconchia</taxon>
        <taxon>Euheterodonta</taxon>
        <taxon>Imparidentia</taxon>
        <taxon>Neoheterodontei</taxon>
        <taxon>Myida</taxon>
        <taxon>Myoidea</taxon>
        <taxon>Myidae</taxon>
        <taxon>Mya</taxon>
    </lineage>
</organism>
<dbReference type="Proteomes" id="UP001164746">
    <property type="component" value="Chromosome 2"/>
</dbReference>
<dbReference type="EMBL" id="CP111013">
    <property type="protein sequence ID" value="WAQ95449.1"/>
    <property type="molecule type" value="Genomic_DNA"/>
</dbReference>